<dbReference type="PANTHER" id="PTHR42883">
    <property type="entry name" value="GLUCOSE-1-PHOSPHATE THYMIDYLTRANSFERASE"/>
    <property type="match status" value="1"/>
</dbReference>
<gene>
    <name evidence="3" type="ORF">NADRNF5_2141</name>
</gene>
<dbReference type="RefSeq" id="WP_048118405.1">
    <property type="nucleotide sequence ID" value="NZ_CP011070.1"/>
</dbReference>
<sequence length="354" mass="39256">MKGIILHGGHGTRLRPLTHTGPKQLLPIANKPMSQYCVEALVQAGIIDIAIVIGGIGSNKVKEYYGNGEKFGAKFSYIEQDYPKGISHAISLCQDFIKNEKFVVFLGDNIIQNKINEYVSNFQSSNAEASLLLCEVNNPSQFGVAEIKDKKIVNIVEKPKNPTSNLVVTGIYFLTPYIFEIIKKLKPSWRNELEIADALQMLIDEKREIIYEIITDFWKDTGTPIDIIDANKTILENMRESFQGKKEGNVFIEGKVLVGKGTIIKNNVKIKGPTIIGDDCIIDENTTIGENTSIGDNSHLSNCIVSNSIIMSDCTIVGKMNINQSIIASNSKILRKQGETEKKFLLGEGTQIFI</sequence>
<dbReference type="Proteomes" id="UP000032408">
    <property type="component" value="Chromosome"/>
</dbReference>
<protein>
    <submittedName>
        <fullName evidence="3">Glucose-1-phosphate thymidyltransferase</fullName>
    </submittedName>
</protein>
<dbReference type="Gene3D" id="3.90.550.10">
    <property type="entry name" value="Spore Coat Polysaccharide Biosynthesis Protein SpsA, Chain A"/>
    <property type="match status" value="1"/>
</dbReference>
<evidence type="ECO:0000259" key="2">
    <source>
        <dbReference type="Pfam" id="PF25087"/>
    </source>
</evidence>
<dbReference type="PANTHER" id="PTHR42883:SF2">
    <property type="entry name" value="THYMIDYLYLTRANSFERASE"/>
    <property type="match status" value="1"/>
</dbReference>
<feature type="domain" description="Mannose-1-phosphate guanyltransferase C-terminal" evidence="2">
    <location>
        <begin position="271"/>
        <end position="349"/>
    </location>
</feature>
<dbReference type="GeneID" id="24821308"/>
<evidence type="ECO:0000313" key="4">
    <source>
        <dbReference type="Proteomes" id="UP000032408"/>
    </source>
</evidence>
<keyword evidence="4" id="KW-1185">Reference proteome</keyword>
<dbReference type="InterPro" id="IPR005908">
    <property type="entry name" value="G1P_thy_trans_l"/>
</dbReference>
<dbReference type="Pfam" id="PF00483">
    <property type="entry name" value="NTP_transferase"/>
    <property type="match status" value="1"/>
</dbReference>
<dbReference type="OrthoDB" id="15372at2157"/>
<dbReference type="NCBIfam" id="TIGR01208">
    <property type="entry name" value="rmlA_long"/>
    <property type="match status" value="1"/>
</dbReference>
<dbReference type="EMBL" id="CP011070">
    <property type="protein sequence ID" value="AJW71814.1"/>
    <property type="molecule type" value="Genomic_DNA"/>
</dbReference>
<dbReference type="AlphaFoldDB" id="A0A0D5C4V0"/>
<reference evidence="3 4" key="2">
    <citation type="journal article" date="2016" name="ISME J.">
        <title>Physiological and genomic characterization of two novel marine thaumarchaeal strains indicates niche differentiation.</title>
        <authorList>
            <person name="Bayer B."/>
            <person name="Vojvoda J."/>
            <person name="Offre P."/>
            <person name="Alves R.J."/>
            <person name="Elisabeth N.H."/>
            <person name="Garcia J.A."/>
            <person name="Volland J.M."/>
            <person name="Srivastava A."/>
            <person name="Schleper C."/>
            <person name="Herndl G.J."/>
        </authorList>
    </citation>
    <scope>NUCLEOTIDE SEQUENCE [LARGE SCALE GENOMIC DNA]</scope>
    <source>
        <strain evidence="3 4">NF5</strain>
    </source>
</reference>
<dbReference type="GO" id="GO:0016740">
    <property type="term" value="F:transferase activity"/>
    <property type="evidence" value="ECO:0007669"/>
    <property type="project" value="UniProtKB-KW"/>
</dbReference>
<evidence type="ECO:0000313" key="3">
    <source>
        <dbReference type="EMBL" id="AJW71814.1"/>
    </source>
</evidence>
<feature type="domain" description="Nucleotidyl transferase" evidence="1">
    <location>
        <begin position="2"/>
        <end position="236"/>
    </location>
</feature>
<name>A0A0D5C4V0_9ARCH</name>
<dbReference type="SUPFAM" id="SSF53448">
    <property type="entry name" value="Nucleotide-diphospho-sugar transferases"/>
    <property type="match status" value="1"/>
</dbReference>
<evidence type="ECO:0000259" key="1">
    <source>
        <dbReference type="Pfam" id="PF00483"/>
    </source>
</evidence>
<dbReference type="STRING" id="1580092.NADRNF5_2141"/>
<dbReference type="InterPro" id="IPR029044">
    <property type="entry name" value="Nucleotide-diphossugar_trans"/>
</dbReference>
<dbReference type="CDD" id="cd04189">
    <property type="entry name" value="G1P_TT_long"/>
    <property type="match status" value="1"/>
</dbReference>
<proteinExistence type="predicted"/>
<dbReference type="HOGENOM" id="CLU_029499_0_1_2"/>
<dbReference type="InterPro" id="IPR056729">
    <property type="entry name" value="GMPPB_C"/>
</dbReference>
<dbReference type="Gene3D" id="2.160.10.10">
    <property type="entry name" value="Hexapeptide repeat proteins"/>
    <property type="match status" value="1"/>
</dbReference>
<reference evidence="4" key="1">
    <citation type="submission" date="2015-03" db="EMBL/GenBank/DDBJ databases">
        <title>Characterization of two novel Thaumarchaeota isolated from the Northern Adriatic Sea.</title>
        <authorList>
            <person name="Bayer B."/>
            <person name="Vojvoda J."/>
            <person name="Offre P."/>
            <person name="Srivastava A."/>
            <person name="Elisabeth N."/>
            <person name="Garcia J.A.L."/>
            <person name="Schleper C."/>
            <person name="Herndl G.J."/>
        </authorList>
    </citation>
    <scope>NUCLEOTIDE SEQUENCE [LARGE SCALE GENOMIC DNA]</scope>
    <source>
        <strain evidence="4">NF5</strain>
    </source>
</reference>
<organism evidence="3 4">
    <name type="scientific">Nitrosopumilus adriaticus</name>
    <dbReference type="NCBI Taxonomy" id="1580092"/>
    <lineage>
        <taxon>Archaea</taxon>
        <taxon>Nitrososphaerota</taxon>
        <taxon>Nitrososphaeria</taxon>
        <taxon>Nitrosopumilales</taxon>
        <taxon>Nitrosopumilaceae</taxon>
        <taxon>Nitrosopumilus</taxon>
    </lineage>
</organism>
<keyword evidence="3" id="KW-0808">Transferase</keyword>
<dbReference type="InterPro" id="IPR005835">
    <property type="entry name" value="NTP_transferase_dom"/>
</dbReference>
<accession>A0A0D5C4V0</accession>
<dbReference type="KEGG" id="nin:NADRNF5_2141"/>
<dbReference type="Pfam" id="PF25087">
    <property type="entry name" value="GMPPB_C"/>
    <property type="match status" value="1"/>
</dbReference>